<name>A0A0M2Q017_PROHO</name>
<reference evidence="1" key="1">
    <citation type="submission" date="2012-04" db="EMBL/GenBank/DDBJ databases">
        <authorList>
            <person name="Borisov I.G."/>
            <person name="Ivanikova N.V."/>
            <person name="Pinevich A.V."/>
        </authorList>
    </citation>
    <scope>NUCLEOTIDE SEQUENCE</scope>
    <source>
        <strain evidence="1">CALU 1027</strain>
    </source>
</reference>
<protein>
    <submittedName>
        <fullName evidence="1">Uncharacterized protein</fullName>
    </submittedName>
</protein>
<dbReference type="Proteomes" id="UP000034681">
    <property type="component" value="Unassembled WGS sequence"/>
</dbReference>
<dbReference type="EMBL" id="AJTX02000004">
    <property type="protein sequence ID" value="KKI99981.1"/>
    <property type="molecule type" value="Genomic_DNA"/>
</dbReference>
<keyword evidence="2" id="KW-1185">Reference proteome</keyword>
<dbReference type="AlphaFoldDB" id="A0A0M2Q017"/>
<sequence>MEKYPYFNGLSITGSGSKVVNVSSNPQSVVRISIAETLCLVFAADRLQRDKINGTVTIQGGTKLVGFQPDDRRSEPDQRGTFHLGIIDLG</sequence>
<gene>
    <name evidence="1" type="ORF">PROH_09365</name>
</gene>
<accession>A0A0M2Q017</accession>
<evidence type="ECO:0000313" key="1">
    <source>
        <dbReference type="EMBL" id="KKI99981.1"/>
    </source>
</evidence>
<organism evidence="1 2">
    <name type="scientific">Prochlorothrix hollandica PCC 9006 = CALU 1027</name>
    <dbReference type="NCBI Taxonomy" id="317619"/>
    <lineage>
        <taxon>Bacteria</taxon>
        <taxon>Bacillati</taxon>
        <taxon>Cyanobacteriota</taxon>
        <taxon>Cyanophyceae</taxon>
        <taxon>Prochlorotrichales</taxon>
        <taxon>Prochlorotrichaceae</taxon>
        <taxon>Prochlorothrix</taxon>
    </lineage>
</organism>
<evidence type="ECO:0000313" key="2">
    <source>
        <dbReference type="Proteomes" id="UP000034681"/>
    </source>
</evidence>
<comment type="caution">
    <text evidence="1">The sequence shown here is derived from an EMBL/GenBank/DDBJ whole genome shotgun (WGS) entry which is preliminary data.</text>
</comment>
<proteinExistence type="predicted"/>